<evidence type="ECO:0000256" key="13">
    <source>
        <dbReference type="SAM" id="Phobius"/>
    </source>
</evidence>
<evidence type="ECO:0000256" key="12">
    <source>
        <dbReference type="ARBA" id="ARBA00023136"/>
    </source>
</evidence>
<evidence type="ECO:0000256" key="9">
    <source>
        <dbReference type="ARBA" id="ARBA00022927"/>
    </source>
</evidence>
<dbReference type="InterPro" id="IPR003849">
    <property type="entry name" value="Preprotein_translocase_YajC"/>
</dbReference>
<comment type="similarity">
    <text evidence="3">Belongs to the YajC family.</text>
</comment>
<organism evidence="14 15">
    <name type="scientific">Novosphingobium sediminicola</name>
    <dbReference type="NCBI Taxonomy" id="563162"/>
    <lineage>
        <taxon>Bacteria</taxon>
        <taxon>Pseudomonadati</taxon>
        <taxon>Pseudomonadota</taxon>
        <taxon>Alphaproteobacteria</taxon>
        <taxon>Sphingomonadales</taxon>
        <taxon>Sphingomonadaceae</taxon>
        <taxon>Novosphingobium</taxon>
    </lineage>
</organism>
<proteinExistence type="inferred from homology"/>
<dbReference type="RefSeq" id="WP_343059175.1">
    <property type="nucleotide sequence ID" value="NZ_JACIDX010000017.1"/>
</dbReference>
<dbReference type="GO" id="GO:0015031">
    <property type="term" value="P:protein transport"/>
    <property type="evidence" value="ECO:0007669"/>
    <property type="project" value="UniProtKB-KW"/>
</dbReference>
<keyword evidence="11" id="KW-0811">Translocation</keyword>
<dbReference type="AlphaFoldDB" id="A0A7W6CSE3"/>
<evidence type="ECO:0000313" key="15">
    <source>
        <dbReference type="Proteomes" id="UP000548867"/>
    </source>
</evidence>
<dbReference type="PANTHER" id="PTHR33909">
    <property type="entry name" value="SEC TRANSLOCON ACCESSORY COMPLEX SUBUNIT YAJC"/>
    <property type="match status" value="1"/>
</dbReference>
<evidence type="ECO:0000256" key="5">
    <source>
        <dbReference type="ARBA" id="ARBA00014962"/>
    </source>
</evidence>
<dbReference type="NCBIfam" id="TIGR00739">
    <property type="entry name" value="yajC"/>
    <property type="match status" value="1"/>
</dbReference>
<accession>A0A7W6CSE3</accession>
<evidence type="ECO:0000256" key="6">
    <source>
        <dbReference type="ARBA" id="ARBA00022448"/>
    </source>
</evidence>
<comment type="caution">
    <text evidence="14">The sequence shown here is derived from an EMBL/GenBank/DDBJ whole genome shotgun (WGS) entry which is preliminary data.</text>
</comment>
<evidence type="ECO:0000256" key="10">
    <source>
        <dbReference type="ARBA" id="ARBA00022989"/>
    </source>
</evidence>
<sequence length="111" mass="11961">MSIQTLSLLSAAAAGGQPPAWLQFLPLVLMGIVMWFLFLRPQMAQQKAQKAKLEGIKKNDMVITAGGLLAKVVKADDDYLELEIAPNTRVRAVRATISDVVMPGTGKPAND</sequence>
<name>A0A7W6CSE3_9SPHN</name>
<dbReference type="PANTHER" id="PTHR33909:SF1">
    <property type="entry name" value="SEC TRANSLOCON ACCESSORY COMPLEX SUBUNIT YAJC"/>
    <property type="match status" value="1"/>
</dbReference>
<comment type="function">
    <text evidence="1">The SecYEG-SecDF-YajC-YidC holo-translocon (HTL) protein secretase/insertase is a supercomplex required for protein secretion, insertion of proteins into membranes, and assembly of membrane protein complexes. While the SecYEG complex is essential for assembly of a number of proteins and complexes, the SecDF-YajC-YidC subcomplex facilitates these functions.</text>
</comment>
<keyword evidence="12 13" id="KW-0472">Membrane</keyword>
<dbReference type="GO" id="GO:0005886">
    <property type="term" value="C:plasma membrane"/>
    <property type="evidence" value="ECO:0007669"/>
    <property type="project" value="UniProtKB-SubCell"/>
</dbReference>
<dbReference type="Proteomes" id="UP000548867">
    <property type="component" value="Unassembled WGS sequence"/>
</dbReference>
<comment type="subunit">
    <text evidence="4">Part of the SecDF-YidC-YajC translocase complex. The SecDF-YidC-YajC translocase forms a supercomplex with SecYEG, called the holo-translocon (HTL).</text>
</comment>
<evidence type="ECO:0000256" key="4">
    <source>
        <dbReference type="ARBA" id="ARBA00011718"/>
    </source>
</evidence>
<dbReference type="Pfam" id="PF02699">
    <property type="entry name" value="YajC"/>
    <property type="match status" value="1"/>
</dbReference>
<gene>
    <name evidence="14" type="ORF">GGR38_003899</name>
</gene>
<keyword evidence="10 13" id="KW-1133">Transmembrane helix</keyword>
<feature type="transmembrane region" description="Helical" evidence="13">
    <location>
        <begin position="20"/>
        <end position="39"/>
    </location>
</feature>
<dbReference type="EMBL" id="JACIDX010000017">
    <property type="protein sequence ID" value="MBB3956932.1"/>
    <property type="molecule type" value="Genomic_DNA"/>
</dbReference>
<keyword evidence="8 13" id="KW-0812">Transmembrane</keyword>
<keyword evidence="7" id="KW-1003">Cell membrane</keyword>
<dbReference type="SMART" id="SM01323">
    <property type="entry name" value="YajC"/>
    <property type="match status" value="1"/>
</dbReference>
<keyword evidence="6" id="KW-0813">Transport</keyword>
<evidence type="ECO:0000256" key="8">
    <source>
        <dbReference type="ARBA" id="ARBA00022692"/>
    </source>
</evidence>
<comment type="subcellular location">
    <subcellularLocation>
        <location evidence="2">Cell membrane</location>
        <topology evidence="2">Single-pass membrane protein</topology>
    </subcellularLocation>
</comment>
<keyword evidence="15" id="KW-1185">Reference proteome</keyword>
<evidence type="ECO:0000256" key="7">
    <source>
        <dbReference type="ARBA" id="ARBA00022475"/>
    </source>
</evidence>
<evidence type="ECO:0000256" key="2">
    <source>
        <dbReference type="ARBA" id="ARBA00004162"/>
    </source>
</evidence>
<protein>
    <recommendedName>
        <fullName evidence="5">Sec translocon accessory complex subunit YajC</fullName>
    </recommendedName>
</protein>
<evidence type="ECO:0000256" key="1">
    <source>
        <dbReference type="ARBA" id="ARBA00002061"/>
    </source>
</evidence>
<reference evidence="14 15" key="1">
    <citation type="submission" date="2020-08" db="EMBL/GenBank/DDBJ databases">
        <title>Genomic Encyclopedia of Type Strains, Phase IV (KMG-IV): sequencing the most valuable type-strain genomes for metagenomic binning, comparative biology and taxonomic classification.</title>
        <authorList>
            <person name="Goeker M."/>
        </authorList>
    </citation>
    <scope>NUCLEOTIDE SEQUENCE [LARGE SCALE GENOMIC DNA]</scope>
    <source>
        <strain evidence="14 15">DSM 27057</strain>
    </source>
</reference>
<evidence type="ECO:0000256" key="3">
    <source>
        <dbReference type="ARBA" id="ARBA00006742"/>
    </source>
</evidence>
<evidence type="ECO:0000313" key="14">
    <source>
        <dbReference type="EMBL" id="MBB3956932.1"/>
    </source>
</evidence>
<evidence type="ECO:0000256" key="11">
    <source>
        <dbReference type="ARBA" id="ARBA00023010"/>
    </source>
</evidence>
<keyword evidence="9" id="KW-0653">Protein transport</keyword>
<dbReference type="PRINTS" id="PR01853">
    <property type="entry name" value="YAJCTRNLCASE"/>
</dbReference>